<gene>
    <name evidence="1" type="ORF">SAMN04490355_105311</name>
</gene>
<name>A0A1I4NV66_9FIRM</name>
<reference evidence="2" key="1">
    <citation type="submission" date="2016-10" db="EMBL/GenBank/DDBJ databases">
        <authorList>
            <person name="Varghese N."/>
            <person name="Submissions S."/>
        </authorList>
    </citation>
    <scope>NUCLEOTIDE SEQUENCE [LARGE SCALE GENOMIC DNA]</scope>
    <source>
        <strain evidence="2">DSM 13327</strain>
    </source>
</reference>
<sequence>MCKYNNHNYWEGALLKKKDLWTNYFTDLNCAQDAIFINTAVIDYSRDTVDNNWACYPDAKSLLGFIQYVYLPVAFFYTINKENQDLYIPICSSHALIESITESDSPYIDSMKNAIEELNTYWDLENSLCMKKIKEFCTGFNAFWNKDSYILHIGVFESTFEIAKYLVSTREFTEVLEEDIGLTVQQLYNMCAIFYTDTFIQKTFVKILNNKIGCIV</sequence>
<keyword evidence="2" id="KW-1185">Reference proteome</keyword>
<dbReference type="EMBL" id="FOTS01000053">
    <property type="protein sequence ID" value="SFM19422.1"/>
    <property type="molecule type" value="Genomic_DNA"/>
</dbReference>
<dbReference type="RefSeq" id="WP_090942431.1">
    <property type="nucleotide sequence ID" value="NZ_FOTS01000053.1"/>
</dbReference>
<evidence type="ECO:0000313" key="2">
    <source>
        <dbReference type="Proteomes" id="UP000199520"/>
    </source>
</evidence>
<dbReference type="AlphaFoldDB" id="A0A1I4NV66"/>
<protein>
    <submittedName>
        <fullName evidence="1">Uncharacterized protein</fullName>
    </submittedName>
</protein>
<evidence type="ECO:0000313" key="1">
    <source>
        <dbReference type="EMBL" id="SFM19422.1"/>
    </source>
</evidence>
<proteinExistence type="predicted"/>
<dbReference type="Proteomes" id="UP000199520">
    <property type="component" value="Unassembled WGS sequence"/>
</dbReference>
<accession>A0A1I4NV66</accession>
<dbReference type="OrthoDB" id="1677987at2"/>
<organism evidence="1 2">
    <name type="scientific">Pelosinus propionicus DSM 13327</name>
    <dbReference type="NCBI Taxonomy" id="1123291"/>
    <lineage>
        <taxon>Bacteria</taxon>
        <taxon>Bacillati</taxon>
        <taxon>Bacillota</taxon>
        <taxon>Negativicutes</taxon>
        <taxon>Selenomonadales</taxon>
        <taxon>Sporomusaceae</taxon>
        <taxon>Pelosinus</taxon>
    </lineage>
</organism>